<sequence>MPDDFDAMTETRGSPTVLHAPRGADGSELDIDYDDVTVAPGILLDVPPSPTVVTERPRHVSEHILSSKRGKDKDKDIEPVSPPHRSPSKSSQIRRRTGSPSRSLDQLGFSHIGSSDPYTMRGKAASVSGGPAHPRTPRLSQKGPLPPSHLVPRKVIEDGPERTITIWREDVAASADAAESETRSDMDSHTGRRRGSISSQNKPDGVPISAAANSGERHRDRIMRRSIDITLSQSPRSSLNRSHSNASSPPTTSFTSTPSGSQPRSPRKHPLSSTGPPPELAPSLERVLASCEPPLTHLGPVLAALGVRQDEHLRALARMGAETRDREVREDALRAGVTVVEWAILIDRLKTL</sequence>
<reference evidence="1" key="1">
    <citation type="submission" date="2021-02" db="EMBL/GenBank/DDBJ databases">
        <authorList>
            <consortium name="DOE Joint Genome Institute"/>
            <person name="Ahrendt S."/>
            <person name="Looney B.P."/>
            <person name="Miyauchi S."/>
            <person name="Morin E."/>
            <person name="Drula E."/>
            <person name="Courty P.E."/>
            <person name="Chicoki N."/>
            <person name="Fauchery L."/>
            <person name="Kohler A."/>
            <person name="Kuo A."/>
            <person name="Labutti K."/>
            <person name="Pangilinan J."/>
            <person name="Lipzen A."/>
            <person name="Riley R."/>
            <person name="Andreopoulos W."/>
            <person name="He G."/>
            <person name="Johnson J."/>
            <person name="Barry K.W."/>
            <person name="Grigoriev I.V."/>
            <person name="Nagy L."/>
            <person name="Hibbett D."/>
            <person name="Henrissat B."/>
            <person name="Matheny P.B."/>
            <person name="Labbe J."/>
            <person name="Martin F."/>
        </authorList>
    </citation>
    <scope>NUCLEOTIDE SEQUENCE</scope>
    <source>
        <strain evidence="1">EC-137</strain>
    </source>
</reference>
<name>A0ACB8QXL6_9AGAM</name>
<dbReference type="EMBL" id="MU273470">
    <property type="protein sequence ID" value="KAI0036565.1"/>
    <property type="molecule type" value="Genomic_DNA"/>
</dbReference>
<proteinExistence type="predicted"/>
<accession>A0ACB8QXL6</accession>
<protein>
    <submittedName>
        <fullName evidence="1">Uncharacterized protein</fullName>
    </submittedName>
</protein>
<comment type="caution">
    <text evidence="1">The sequence shown here is derived from an EMBL/GenBank/DDBJ whole genome shotgun (WGS) entry which is preliminary data.</text>
</comment>
<keyword evidence="2" id="KW-1185">Reference proteome</keyword>
<gene>
    <name evidence="1" type="ORF">K488DRAFT_82006</name>
</gene>
<organism evidence="1 2">
    <name type="scientific">Vararia minispora EC-137</name>
    <dbReference type="NCBI Taxonomy" id="1314806"/>
    <lineage>
        <taxon>Eukaryota</taxon>
        <taxon>Fungi</taxon>
        <taxon>Dikarya</taxon>
        <taxon>Basidiomycota</taxon>
        <taxon>Agaricomycotina</taxon>
        <taxon>Agaricomycetes</taxon>
        <taxon>Russulales</taxon>
        <taxon>Lachnocladiaceae</taxon>
        <taxon>Vararia</taxon>
    </lineage>
</organism>
<evidence type="ECO:0000313" key="1">
    <source>
        <dbReference type="EMBL" id="KAI0036565.1"/>
    </source>
</evidence>
<reference evidence="1" key="2">
    <citation type="journal article" date="2022" name="New Phytol.">
        <title>Evolutionary transition to the ectomycorrhizal habit in the genomes of a hyperdiverse lineage of mushroom-forming fungi.</title>
        <authorList>
            <person name="Looney B."/>
            <person name="Miyauchi S."/>
            <person name="Morin E."/>
            <person name="Drula E."/>
            <person name="Courty P.E."/>
            <person name="Kohler A."/>
            <person name="Kuo A."/>
            <person name="LaButti K."/>
            <person name="Pangilinan J."/>
            <person name="Lipzen A."/>
            <person name="Riley R."/>
            <person name="Andreopoulos W."/>
            <person name="He G."/>
            <person name="Johnson J."/>
            <person name="Nolan M."/>
            <person name="Tritt A."/>
            <person name="Barry K.W."/>
            <person name="Grigoriev I.V."/>
            <person name="Nagy L.G."/>
            <person name="Hibbett D."/>
            <person name="Henrissat B."/>
            <person name="Matheny P.B."/>
            <person name="Labbe J."/>
            <person name="Martin F.M."/>
        </authorList>
    </citation>
    <scope>NUCLEOTIDE SEQUENCE</scope>
    <source>
        <strain evidence="1">EC-137</strain>
    </source>
</reference>
<dbReference type="Proteomes" id="UP000814128">
    <property type="component" value="Unassembled WGS sequence"/>
</dbReference>
<evidence type="ECO:0000313" key="2">
    <source>
        <dbReference type="Proteomes" id="UP000814128"/>
    </source>
</evidence>